<name>A0AAV5T7E5_9BILA</name>
<reference evidence="1" key="1">
    <citation type="submission" date="2023-10" db="EMBL/GenBank/DDBJ databases">
        <title>Genome assembly of Pristionchus species.</title>
        <authorList>
            <person name="Yoshida K."/>
            <person name="Sommer R.J."/>
        </authorList>
    </citation>
    <scope>NUCLEOTIDE SEQUENCE</scope>
    <source>
        <strain evidence="1">RS0144</strain>
    </source>
</reference>
<dbReference type="Proteomes" id="UP001432027">
    <property type="component" value="Unassembled WGS sequence"/>
</dbReference>
<organism evidence="1 2">
    <name type="scientific">Pristionchus entomophagus</name>
    <dbReference type="NCBI Taxonomy" id="358040"/>
    <lineage>
        <taxon>Eukaryota</taxon>
        <taxon>Metazoa</taxon>
        <taxon>Ecdysozoa</taxon>
        <taxon>Nematoda</taxon>
        <taxon>Chromadorea</taxon>
        <taxon>Rhabditida</taxon>
        <taxon>Rhabditina</taxon>
        <taxon>Diplogasteromorpha</taxon>
        <taxon>Diplogasteroidea</taxon>
        <taxon>Neodiplogasteridae</taxon>
        <taxon>Pristionchus</taxon>
    </lineage>
</organism>
<evidence type="ECO:0000313" key="1">
    <source>
        <dbReference type="EMBL" id="GMS90347.1"/>
    </source>
</evidence>
<feature type="non-terminal residue" evidence="1">
    <location>
        <position position="1"/>
    </location>
</feature>
<gene>
    <name evidence="1" type="ORF">PENTCL1PPCAC_12522</name>
</gene>
<comment type="caution">
    <text evidence="1">The sequence shown here is derived from an EMBL/GenBank/DDBJ whole genome shotgun (WGS) entry which is preliminary data.</text>
</comment>
<evidence type="ECO:0000313" key="2">
    <source>
        <dbReference type="Proteomes" id="UP001432027"/>
    </source>
</evidence>
<sequence>VAGVNKKFNSIEKKSKYYVECLTIYERSRENENYRPNNASSKNIQRITFYNERSYSSACIKRIVHNASIGYLQINASGSSNFHREFYNLIKEFDMQHLTLLFMNERKVNEMMTDSYLLDLTRACKTMNVEAGRRITPEAFHQVYKNMMEGSWKLRKLFILRAYHYQCIPFLSLIGMIYRNGEFHSNREFEVYQCNSHDGYVYRYSIFDGFLQMELDPSIIQFHGIFYFLVHETRDSLEKAKNRWGLVRINISTE</sequence>
<keyword evidence="2" id="KW-1185">Reference proteome</keyword>
<accession>A0AAV5T7E5</accession>
<dbReference type="EMBL" id="BTSX01000003">
    <property type="protein sequence ID" value="GMS90347.1"/>
    <property type="molecule type" value="Genomic_DNA"/>
</dbReference>
<dbReference type="AlphaFoldDB" id="A0AAV5T7E5"/>
<proteinExistence type="predicted"/>
<protein>
    <submittedName>
        <fullName evidence="1">Uncharacterized protein</fullName>
    </submittedName>
</protein>